<feature type="chain" id="PRO_5013372544" evidence="1">
    <location>
        <begin position="20"/>
        <end position="176"/>
    </location>
</feature>
<gene>
    <name evidence="2" type="ORF">CGC53_07450</name>
</gene>
<dbReference type="RefSeq" id="WP_095914236.1">
    <property type="nucleotide sequence ID" value="NZ_CAJZEI010000113.1"/>
</dbReference>
<dbReference type="SUPFAM" id="SSF103515">
    <property type="entry name" value="Autotransporter"/>
    <property type="match status" value="1"/>
</dbReference>
<accession>A0A250FDS4</accession>
<evidence type="ECO:0000256" key="1">
    <source>
        <dbReference type="SAM" id="SignalP"/>
    </source>
</evidence>
<dbReference type="KEGG" id="clk:CGC53_07450"/>
<keyword evidence="3" id="KW-1185">Reference proteome</keyword>
<evidence type="ECO:0000313" key="2">
    <source>
        <dbReference type="EMBL" id="ATA82188.1"/>
    </source>
</evidence>
<sequence>MKRIILAAVLLFFTGKTFAQDDFPKHEVNLNILNVIWLSSVELGYEHYIAFNQSIEGEIFINDRFSFFTRKEGEKFNATSIKVGYNYYFDLDGNSGPYVNPFIKQRFGNFKYEDGTKTSLNSFILGIGAGYQWNYNDTFIIAPYANIARNFGKGVNDDGKFWAIEPNLGIKIGYKF</sequence>
<dbReference type="Gene3D" id="2.40.160.20">
    <property type="match status" value="1"/>
</dbReference>
<dbReference type="Proteomes" id="UP000217276">
    <property type="component" value="Chromosome"/>
</dbReference>
<evidence type="ECO:0000313" key="3">
    <source>
        <dbReference type="Proteomes" id="UP000217276"/>
    </source>
</evidence>
<dbReference type="AlphaFoldDB" id="A0A250FDS4"/>
<dbReference type="EMBL" id="CP022384">
    <property type="protein sequence ID" value="ATA82188.1"/>
    <property type="molecule type" value="Genomic_DNA"/>
</dbReference>
<organism evidence="2 3">
    <name type="scientific">Capnocytophaga leadbetteri</name>
    <dbReference type="NCBI Taxonomy" id="327575"/>
    <lineage>
        <taxon>Bacteria</taxon>
        <taxon>Pseudomonadati</taxon>
        <taxon>Bacteroidota</taxon>
        <taxon>Flavobacteriia</taxon>
        <taxon>Flavobacteriales</taxon>
        <taxon>Flavobacteriaceae</taxon>
        <taxon>Capnocytophaga</taxon>
    </lineage>
</organism>
<feature type="signal peptide" evidence="1">
    <location>
        <begin position="1"/>
        <end position="19"/>
    </location>
</feature>
<keyword evidence="1" id="KW-0732">Signal</keyword>
<name>A0A250FDS4_9FLAO</name>
<reference evidence="3" key="1">
    <citation type="submission" date="2017-06" db="EMBL/GenBank/DDBJ databases">
        <title>Capnocytophaga spp. assemblies.</title>
        <authorList>
            <person name="Gulvik C.A."/>
        </authorList>
    </citation>
    <scope>NUCLEOTIDE SEQUENCE [LARGE SCALE GENOMIC DNA]</scope>
    <source>
        <strain evidence="3">H6253</strain>
    </source>
</reference>
<proteinExistence type="predicted"/>
<protein>
    <submittedName>
        <fullName evidence="2">DUF3575 domain-containing protein</fullName>
    </submittedName>
</protein>
<dbReference type="InterPro" id="IPR036709">
    <property type="entry name" value="Autotransporte_beta_dom_sf"/>
</dbReference>